<feature type="domain" description="RRM" evidence="4">
    <location>
        <begin position="236"/>
        <end position="318"/>
    </location>
</feature>
<feature type="compositionally biased region" description="Low complexity" evidence="3">
    <location>
        <begin position="377"/>
        <end position="389"/>
    </location>
</feature>
<dbReference type="PROSITE" id="PS50102">
    <property type="entry name" value="RRM"/>
    <property type="match status" value="2"/>
</dbReference>
<feature type="compositionally biased region" description="Basic and acidic residues" evidence="3">
    <location>
        <begin position="32"/>
        <end position="59"/>
    </location>
</feature>
<proteinExistence type="predicted"/>
<gene>
    <name evidence="5" type="ORF">FVE85_3648</name>
</gene>
<feature type="region of interest" description="Disordered" evidence="3">
    <location>
        <begin position="320"/>
        <end position="389"/>
    </location>
</feature>
<dbReference type="Gene3D" id="3.30.70.330">
    <property type="match status" value="2"/>
</dbReference>
<feature type="compositionally biased region" description="Low complexity" evidence="3">
    <location>
        <begin position="423"/>
        <end position="441"/>
    </location>
</feature>
<dbReference type="InterPro" id="IPR000504">
    <property type="entry name" value="RRM_dom"/>
</dbReference>
<evidence type="ECO:0000256" key="2">
    <source>
        <dbReference type="PROSITE-ProRule" id="PRU00176"/>
    </source>
</evidence>
<feature type="compositionally biased region" description="Basic and acidic residues" evidence="3">
    <location>
        <begin position="344"/>
        <end position="376"/>
    </location>
</feature>
<keyword evidence="6" id="KW-1185">Reference proteome</keyword>
<sequence length="634" mass="67242">MMEGDDHEQEQPPQGAQKTDGEDTSGEWGSGDADKEEKGEQVVGEGEPKGVEGEEKVPRGEVSALEPQPPAEAPVESEAEGAADVEKKEISDRPHGQLPLAHSDGEHETSMLNGNALSDDDSKIPKLAPSQSPLSPQPPPPPPPAASAEEEAILAAQGGGNMSAAAEAGAATDHPSPSQNAVNDLARADSSATDVLSASEHAVAAAAPVDDRAADKAVDLQPPQTPSETNDAKLVRTLYVNGWPSDTREREVHNLFRVAFPSYEGCNMRTTTSRTGQELTVFALFELRSEAEHALRVLHGYVFDEETGQKLRVEWARANTRAKRGRRDGMNQALDDDSMPSKRPRTDTGRSGGRERSDSGRERGGRRGGDRDRDRIGSSSAPQQQAPVPQFAQPAMDLLQQQQQMMMMANPYGNAATAMPGWQQQSHPQTQQQPGLSASAAASGFPGFSAQQLMAVSDAVNATYNYATPGLGQPLGSQQYDPYNAQLVNSAAYSAMGGGTGLSAAAYGMNTSGLMDTSAGGAQAISSRRGGNAPKFSGEDNPPCATLFVGNIVPSTSEGDLRPLFSQLKGFIGVRISRTARSGNESAVGFADFEDTVYSTQALMQCQGYQLPCCRDQTGIRLMYAKNRTGAKRN</sequence>
<dbReference type="AlphaFoldDB" id="A0A5J4YMM9"/>
<dbReference type="OrthoDB" id="431169at2759"/>
<reference evidence="6" key="1">
    <citation type="journal article" date="2019" name="Nat. Commun.">
        <title>Expansion of phycobilisome linker gene families in mesophilic red algae.</title>
        <authorList>
            <person name="Lee J."/>
            <person name="Kim D."/>
            <person name="Bhattacharya D."/>
            <person name="Yoon H.S."/>
        </authorList>
    </citation>
    <scope>NUCLEOTIDE SEQUENCE [LARGE SCALE GENOMIC DNA]</scope>
    <source>
        <strain evidence="6">CCMP 1328</strain>
    </source>
</reference>
<evidence type="ECO:0000256" key="1">
    <source>
        <dbReference type="ARBA" id="ARBA00022884"/>
    </source>
</evidence>
<dbReference type="EMBL" id="VRMN01000010">
    <property type="protein sequence ID" value="KAA8492210.1"/>
    <property type="molecule type" value="Genomic_DNA"/>
</dbReference>
<dbReference type="InterPro" id="IPR012677">
    <property type="entry name" value="Nucleotide-bd_a/b_plait_sf"/>
</dbReference>
<feature type="compositionally biased region" description="Pro residues" evidence="3">
    <location>
        <begin position="135"/>
        <end position="145"/>
    </location>
</feature>
<feature type="compositionally biased region" description="Low complexity" evidence="3">
    <location>
        <begin position="162"/>
        <end position="171"/>
    </location>
</feature>
<evidence type="ECO:0000259" key="4">
    <source>
        <dbReference type="PROSITE" id="PS50102"/>
    </source>
</evidence>
<name>A0A5J4YMM9_PORPP</name>
<feature type="region of interest" description="Disordered" evidence="3">
    <location>
        <begin position="1"/>
        <end position="182"/>
    </location>
</feature>
<dbReference type="InterPro" id="IPR035979">
    <property type="entry name" value="RBD_domain_sf"/>
</dbReference>
<dbReference type="OMA" id="WARANTR"/>
<feature type="domain" description="RRM" evidence="4">
    <location>
        <begin position="545"/>
        <end position="627"/>
    </location>
</feature>
<dbReference type="PANTHER" id="PTHR10501">
    <property type="entry name" value="U1 SMALL NUCLEAR RIBONUCLEOPROTEIN A/U2 SMALL NUCLEAR RIBONUCLEOPROTEIN B"/>
    <property type="match status" value="1"/>
</dbReference>
<evidence type="ECO:0000313" key="6">
    <source>
        <dbReference type="Proteomes" id="UP000324585"/>
    </source>
</evidence>
<protein>
    <submittedName>
        <fullName evidence="5">RNA-binding protein with multiple splicing</fullName>
    </submittedName>
</protein>
<dbReference type="SUPFAM" id="SSF54928">
    <property type="entry name" value="RNA-binding domain, RBD"/>
    <property type="match status" value="1"/>
</dbReference>
<dbReference type="Pfam" id="PF00076">
    <property type="entry name" value="RRM_1"/>
    <property type="match status" value="1"/>
</dbReference>
<dbReference type="SMART" id="SM00360">
    <property type="entry name" value="RRM"/>
    <property type="match status" value="2"/>
</dbReference>
<accession>A0A5J4YMM9</accession>
<feature type="region of interest" description="Disordered" evidence="3">
    <location>
        <begin position="417"/>
        <end position="441"/>
    </location>
</feature>
<comment type="caution">
    <text evidence="5">The sequence shown here is derived from an EMBL/GenBank/DDBJ whole genome shotgun (WGS) entry which is preliminary data.</text>
</comment>
<dbReference type="Proteomes" id="UP000324585">
    <property type="component" value="Unassembled WGS sequence"/>
</dbReference>
<keyword evidence="1 2" id="KW-0694">RNA-binding</keyword>
<dbReference type="GO" id="GO:0003723">
    <property type="term" value="F:RNA binding"/>
    <property type="evidence" value="ECO:0007669"/>
    <property type="project" value="UniProtKB-UniRule"/>
</dbReference>
<organism evidence="5 6">
    <name type="scientific">Porphyridium purpureum</name>
    <name type="common">Red alga</name>
    <name type="synonym">Porphyridium cruentum</name>
    <dbReference type="NCBI Taxonomy" id="35688"/>
    <lineage>
        <taxon>Eukaryota</taxon>
        <taxon>Rhodophyta</taxon>
        <taxon>Bangiophyceae</taxon>
        <taxon>Porphyridiales</taxon>
        <taxon>Porphyridiaceae</taxon>
        <taxon>Porphyridium</taxon>
    </lineage>
</organism>
<evidence type="ECO:0000313" key="5">
    <source>
        <dbReference type="EMBL" id="KAA8492210.1"/>
    </source>
</evidence>
<evidence type="ECO:0000256" key="3">
    <source>
        <dbReference type="SAM" id="MobiDB-lite"/>
    </source>
</evidence>
<feature type="compositionally biased region" description="Basic and acidic residues" evidence="3">
    <location>
        <begin position="84"/>
        <end position="95"/>
    </location>
</feature>